<evidence type="ECO:0000259" key="13">
    <source>
        <dbReference type="PROSITE" id="PS50011"/>
    </source>
</evidence>
<dbReference type="GO" id="GO:0005524">
    <property type="term" value="F:ATP binding"/>
    <property type="evidence" value="ECO:0007669"/>
    <property type="project" value="UniProtKB-KW"/>
</dbReference>
<dbReference type="SMART" id="SM00090">
    <property type="entry name" value="RIO"/>
    <property type="match status" value="1"/>
</dbReference>
<dbReference type="SUPFAM" id="SSF56112">
    <property type="entry name" value="Protein kinase-like (PK-like)"/>
    <property type="match status" value="1"/>
</dbReference>
<dbReference type="GO" id="GO:0046872">
    <property type="term" value="F:metal ion binding"/>
    <property type="evidence" value="ECO:0007669"/>
    <property type="project" value="UniProtKB-KW"/>
</dbReference>
<evidence type="ECO:0000313" key="14">
    <source>
        <dbReference type="EMBL" id="MYC95468.1"/>
    </source>
</evidence>
<feature type="domain" description="Protein kinase" evidence="13">
    <location>
        <begin position="112"/>
        <end position="375"/>
    </location>
</feature>
<comment type="catalytic activity">
    <reaction evidence="10">
        <text>L-threonyl-[protein] + ATP = O-phospho-L-threonyl-[protein] + ADP + H(+)</text>
        <dbReference type="Rhea" id="RHEA:46608"/>
        <dbReference type="Rhea" id="RHEA-COMP:11060"/>
        <dbReference type="Rhea" id="RHEA-COMP:11605"/>
        <dbReference type="ChEBI" id="CHEBI:15378"/>
        <dbReference type="ChEBI" id="CHEBI:30013"/>
        <dbReference type="ChEBI" id="CHEBI:30616"/>
        <dbReference type="ChEBI" id="CHEBI:61977"/>
        <dbReference type="ChEBI" id="CHEBI:456216"/>
        <dbReference type="EC" id="2.7.11.1"/>
    </reaction>
</comment>
<accession>A0A6B1D799</accession>
<dbReference type="Gene3D" id="1.10.510.10">
    <property type="entry name" value="Transferase(Phosphotransferase) domain 1"/>
    <property type="match status" value="1"/>
</dbReference>
<dbReference type="AlphaFoldDB" id="A0A6B1D799"/>
<keyword evidence="3" id="KW-0723">Serine/threonine-protein kinase</keyword>
<evidence type="ECO:0000256" key="12">
    <source>
        <dbReference type="SAM" id="MobiDB-lite"/>
    </source>
</evidence>
<evidence type="ECO:0000256" key="8">
    <source>
        <dbReference type="ARBA" id="ARBA00022840"/>
    </source>
</evidence>
<dbReference type="InterPro" id="IPR000719">
    <property type="entry name" value="Prot_kinase_dom"/>
</dbReference>
<dbReference type="PANTHER" id="PTHR45723">
    <property type="entry name" value="SERINE/THREONINE-PROTEIN KINASE RIO1"/>
    <property type="match status" value="1"/>
</dbReference>
<proteinExistence type="inferred from homology"/>
<dbReference type="EMBL" id="VXMH01000055">
    <property type="protein sequence ID" value="MYC95468.1"/>
    <property type="molecule type" value="Genomic_DNA"/>
</dbReference>
<reference evidence="14" key="1">
    <citation type="submission" date="2019-09" db="EMBL/GenBank/DDBJ databases">
        <title>Characterisation of the sponge microbiome using genome-centric metagenomics.</title>
        <authorList>
            <person name="Engelberts J.P."/>
            <person name="Robbins S.J."/>
            <person name="De Goeij J.M."/>
            <person name="Aranda M."/>
            <person name="Bell S.C."/>
            <person name="Webster N.S."/>
        </authorList>
    </citation>
    <scope>NUCLEOTIDE SEQUENCE</scope>
    <source>
        <strain evidence="14">SB0661_bin_32</strain>
    </source>
</reference>
<evidence type="ECO:0000256" key="10">
    <source>
        <dbReference type="ARBA" id="ARBA00047899"/>
    </source>
</evidence>
<dbReference type="InterPro" id="IPR000687">
    <property type="entry name" value="RIO_kinase"/>
</dbReference>
<dbReference type="InterPro" id="IPR018934">
    <property type="entry name" value="RIO_dom"/>
</dbReference>
<evidence type="ECO:0000256" key="1">
    <source>
        <dbReference type="ARBA" id="ARBA00009196"/>
    </source>
</evidence>
<organism evidence="14">
    <name type="scientific">Caldilineaceae bacterium SB0661_bin_32</name>
    <dbReference type="NCBI Taxonomy" id="2605255"/>
    <lineage>
        <taxon>Bacteria</taxon>
        <taxon>Bacillati</taxon>
        <taxon>Chloroflexota</taxon>
        <taxon>Caldilineae</taxon>
        <taxon>Caldilineales</taxon>
        <taxon>Caldilineaceae</taxon>
    </lineage>
</organism>
<evidence type="ECO:0000256" key="2">
    <source>
        <dbReference type="ARBA" id="ARBA00012513"/>
    </source>
</evidence>
<evidence type="ECO:0000256" key="6">
    <source>
        <dbReference type="ARBA" id="ARBA00022741"/>
    </source>
</evidence>
<name>A0A6B1D799_9CHLR</name>
<dbReference type="Pfam" id="PF01163">
    <property type="entry name" value="RIO1"/>
    <property type="match status" value="1"/>
</dbReference>
<gene>
    <name evidence="14" type="ORF">F4X14_10900</name>
</gene>
<sequence length="375" mass="43636">MKEQEERDNDGWDQFQQEDDSSSQASDRRWEEEQAELEYYERKFRLAEPAFRAAREPKNERQRFEMHRAEVQQLAEVADLESVWDITYTPARFEGGFLRSSLRPFYQQDQIVDVMAQVKGGKEANVYRCKAHSSVGVEWIAAKVYRPRQFRNLRNDAMYREGRHLLTAEDGRPQAINPRDDRTARAVNKKSVFGVQVRHTSWLMYEFSALQTLHEAGAPVPKPYGVGDNAILMAYIGDEQMAAPTLHETRLEEEEAGPLFDRTLESIAVMLENGLAHGDLSAYNILYWEGEIRLIDFPQVIDIHTNRSAQAVLKRDVERVCQYFRRYGMRLDHRLLADELWERYAAPDPDDLAADLSRVLDVEAEDKTEEEEEQE</sequence>
<feature type="region of interest" description="Disordered" evidence="12">
    <location>
        <begin position="1"/>
        <end position="32"/>
    </location>
</feature>
<evidence type="ECO:0000256" key="7">
    <source>
        <dbReference type="ARBA" id="ARBA00022777"/>
    </source>
</evidence>
<evidence type="ECO:0000256" key="4">
    <source>
        <dbReference type="ARBA" id="ARBA00022679"/>
    </source>
</evidence>
<dbReference type="InterPro" id="IPR051272">
    <property type="entry name" value="RIO-type_Ser/Thr_kinase"/>
</dbReference>
<dbReference type="EC" id="2.7.11.1" evidence="2"/>
<evidence type="ECO:0000256" key="11">
    <source>
        <dbReference type="ARBA" id="ARBA00048679"/>
    </source>
</evidence>
<evidence type="ECO:0000256" key="3">
    <source>
        <dbReference type="ARBA" id="ARBA00022527"/>
    </source>
</evidence>
<comment type="catalytic activity">
    <reaction evidence="11">
        <text>L-seryl-[protein] + ATP = O-phospho-L-seryl-[protein] + ADP + H(+)</text>
        <dbReference type="Rhea" id="RHEA:17989"/>
        <dbReference type="Rhea" id="RHEA-COMP:9863"/>
        <dbReference type="Rhea" id="RHEA-COMP:11604"/>
        <dbReference type="ChEBI" id="CHEBI:15378"/>
        <dbReference type="ChEBI" id="CHEBI:29999"/>
        <dbReference type="ChEBI" id="CHEBI:30616"/>
        <dbReference type="ChEBI" id="CHEBI:83421"/>
        <dbReference type="ChEBI" id="CHEBI:456216"/>
        <dbReference type="EC" id="2.7.11.1"/>
    </reaction>
</comment>
<protein>
    <recommendedName>
        <fullName evidence="2">non-specific serine/threonine protein kinase</fullName>
        <ecNumber evidence="2">2.7.11.1</ecNumber>
    </recommendedName>
</protein>
<keyword evidence="5" id="KW-0479">Metal-binding</keyword>
<comment type="similarity">
    <text evidence="1">Belongs to the protein kinase superfamily. RIO-type Ser/Thr kinase family.</text>
</comment>
<keyword evidence="6" id="KW-0547">Nucleotide-binding</keyword>
<dbReference type="GO" id="GO:0004674">
    <property type="term" value="F:protein serine/threonine kinase activity"/>
    <property type="evidence" value="ECO:0007669"/>
    <property type="project" value="UniProtKB-KW"/>
</dbReference>
<evidence type="ECO:0000256" key="9">
    <source>
        <dbReference type="ARBA" id="ARBA00022842"/>
    </source>
</evidence>
<keyword evidence="8" id="KW-0067">ATP-binding</keyword>
<keyword evidence="9" id="KW-0460">Magnesium</keyword>
<keyword evidence="4" id="KW-0808">Transferase</keyword>
<evidence type="ECO:0000256" key="5">
    <source>
        <dbReference type="ARBA" id="ARBA00022723"/>
    </source>
</evidence>
<keyword evidence="7" id="KW-0418">Kinase</keyword>
<comment type="caution">
    <text evidence="14">The sequence shown here is derived from an EMBL/GenBank/DDBJ whole genome shotgun (WGS) entry which is preliminary data.</text>
</comment>
<dbReference type="InterPro" id="IPR011009">
    <property type="entry name" value="Kinase-like_dom_sf"/>
</dbReference>
<dbReference type="PROSITE" id="PS50011">
    <property type="entry name" value="PROTEIN_KINASE_DOM"/>
    <property type="match status" value="1"/>
</dbReference>
<dbReference type="Gene3D" id="3.30.200.20">
    <property type="entry name" value="Phosphorylase Kinase, domain 1"/>
    <property type="match status" value="1"/>
</dbReference>